<reference evidence="1 2" key="1">
    <citation type="submission" date="2019-10" db="EMBL/GenBank/DDBJ databases">
        <title>Whole genome shotgun sequence of Acrocarpospora pleiomorpha NBRC 16267.</title>
        <authorList>
            <person name="Ichikawa N."/>
            <person name="Kimura A."/>
            <person name="Kitahashi Y."/>
            <person name="Komaki H."/>
            <person name="Oguchi A."/>
        </authorList>
    </citation>
    <scope>NUCLEOTIDE SEQUENCE [LARGE SCALE GENOMIC DNA]</scope>
    <source>
        <strain evidence="1 2">NBRC 16267</strain>
    </source>
</reference>
<dbReference type="EMBL" id="BLAF01000004">
    <property type="protein sequence ID" value="GES17645.1"/>
    <property type="molecule type" value="Genomic_DNA"/>
</dbReference>
<comment type="caution">
    <text evidence="1">The sequence shown here is derived from an EMBL/GenBank/DDBJ whole genome shotgun (WGS) entry which is preliminary data.</text>
</comment>
<gene>
    <name evidence="1" type="ORF">Aple_005400</name>
</gene>
<dbReference type="Proteomes" id="UP000377595">
    <property type="component" value="Unassembled WGS sequence"/>
</dbReference>
<name>A0A5M3X7J0_9ACTN</name>
<evidence type="ECO:0000313" key="2">
    <source>
        <dbReference type="Proteomes" id="UP000377595"/>
    </source>
</evidence>
<keyword evidence="2" id="KW-1185">Reference proteome</keyword>
<evidence type="ECO:0000313" key="1">
    <source>
        <dbReference type="EMBL" id="GES17645.1"/>
    </source>
</evidence>
<sequence>MRARSTRCNQTVPIGWGPLGAGSVSRTGAGVRAPAAGPGEAAARRGWAVAIAMGAIADAAAAPSSERRVRLMGRLAFNMAKM</sequence>
<protein>
    <submittedName>
        <fullName evidence="1">Uncharacterized protein</fullName>
    </submittedName>
</protein>
<organism evidence="1 2">
    <name type="scientific">Acrocarpospora pleiomorpha</name>
    <dbReference type="NCBI Taxonomy" id="90975"/>
    <lineage>
        <taxon>Bacteria</taxon>
        <taxon>Bacillati</taxon>
        <taxon>Actinomycetota</taxon>
        <taxon>Actinomycetes</taxon>
        <taxon>Streptosporangiales</taxon>
        <taxon>Streptosporangiaceae</taxon>
        <taxon>Acrocarpospora</taxon>
    </lineage>
</organism>
<dbReference type="AlphaFoldDB" id="A0A5M3X7J0"/>
<proteinExistence type="predicted"/>
<accession>A0A5M3X7J0</accession>